<comment type="caution">
    <text evidence="3">The sequence shown here is derived from an EMBL/GenBank/DDBJ whole genome shotgun (WGS) entry which is preliminary data.</text>
</comment>
<dbReference type="RefSeq" id="WP_346750174.1">
    <property type="nucleotide sequence ID" value="NZ_JAUJEA010000001.1"/>
</dbReference>
<sequence length="444" mass="51190">MDNRSFDDKIKDKLESLSPRFDEKAWEQMSHLLDHVRFDPWFIKWKSGLWAAGLTLFTLINFWLFWNVRSDKNEISQLLQELQHSPKQTVIDTIKITQIVSDTVFISAAFERGNNDYGSQRYRDHWDHHNNLYASNATHPSSLIATEGGGTNVWNRNFSILNGDAFRSQNPFLRSLYSGFDDPGRDPNSEYDQINRSSVNLIEPVPFLSDYLSLNGDLIEINEKYQRKDSRKRRYNRNPLHINIGLASGMLIPDPDIGERFLSLKHSLFTEVELKRDLRLLSGVSFSKINYKLDEVDDDNFTDSDLQRYPGYLELENTPDEIQIENTTVQIPLYLRYHKSLNYNWGVFVGAGPTLDILVNQSFKYSFLEIENGEVIAFSEDRKFENPSLNIGSLSGSFGIEHAFSRRLSGQMEVNYQYGLGRLGAEKRSINSLGLGFGLFYSVK</sequence>
<accession>A0ABT8KK78</accession>
<reference evidence="3" key="1">
    <citation type="submission" date="2023-06" db="EMBL/GenBank/DDBJ databases">
        <title>Genomic of Parafulvivirga corallium.</title>
        <authorList>
            <person name="Wang G."/>
        </authorList>
    </citation>
    <scope>NUCLEOTIDE SEQUENCE</scope>
    <source>
        <strain evidence="3">BMA10</strain>
    </source>
</reference>
<dbReference type="Proteomes" id="UP001172082">
    <property type="component" value="Unassembled WGS sequence"/>
</dbReference>
<keyword evidence="1" id="KW-0472">Membrane</keyword>
<evidence type="ECO:0000259" key="2">
    <source>
        <dbReference type="Pfam" id="PF13568"/>
    </source>
</evidence>
<evidence type="ECO:0000313" key="3">
    <source>
        <dbReference type="EMBL" id="MDN5200148.1"/>
    </source>
</evidence>
<keyword evidence="4" id="KW-1185">Reference proteome</keyword>
<evidence type="ECO:0000313" key="4">
    <source>
        <dbReference type="Proteomes" id="UP001172082"/>
    </source>
</evidence>
<protein>
    <submittedName>
        <fullName evidence="3">Outer membrane beta-barrel protein</fullName>
    </submittedName>
</protein>
<proteinExistence type="predicted"/>
<dbReference type="InterPro" id="IPR025665">
    <property type="entry name" value="Beta-barrel_OMP_2"/>
</dbReference>
<gene>
    <name evidence="3" type="ORF">QQ008_02215</name>
</gene>
<dbReference type="EMBL" id="JAUJEA010000001">
    <property type="protein sequence ID" value="MDN5200148.1"/>
    <property type="molecule type" value="Genomic_DNA"/>
</dbReference>
<dbReference type="Pfam" id="PF13568">
    <property type="entry name" value="OMP_b-brl_2"/>
    <property type="match status" value="1"/>
</dbReference>
<evidence type="ECO:0000256" key="1">
    <source>
        <dbReference type="SAM" id="Phobius"/>
    </source>
</evidence>
<keyword evidence="1" id="KW-0812">Transmembrane</keyword>
<feature type="domain" description="Outer membrane protein beta-barrel" evidence="2">
    <location>
        <begin position="264"/>
        <end position="421"/>
    </location>
</feature>
<keyword evidence="1" id="KW-1133">Transmembrane helix</keyword>
<organism evidence="3 4">
    <name type="scientific">Splendidivirga corallicola</name>
    <dbReference type="NCBI Taxonomy" id="3051826"/>
    <lineage>
        <taxon>Bacteria</taxon>
        <taxon>Pseudomonadati</taxon>
        <taxon>Bacteroidota</taxon>
        <taxon>Cytophagia</taxon>
        <taxon>Cytophagales</taxon>
        <taxon>Splendidivirgaceae</taxon>
        <taxon>Splendidivirga</taxon>
    </lineage>
</organism>
<feature type="transmembrane region" description="Helical" evidence="1">
    <location>
        <begin position="47"/>
        <end position="66"/>
    </location>
</feature>
<name>A0ABT8KK78_9BACT</name>